<reference evidence="2" key="1">
    <citation type="submission" date="2023-08" db="EMBL/GenBank/DDBJ databases">
        <title>A de novo genome assembly of Solanum verrucosum Schlechtendal, a Mexican diploid species geographically isolated from the other diploid A-genome species in potato relatives.</title>
        <authorList>
            <person name="Hosaka K."/>
        </authorList>
    </citation>
    <scope>NUCLEOTIDE SEQUENCE</scope>
    <source>
        <tissue evidence="2">Young leaves</tissue>
    </source>
</reference>
<organism evidence="2 3">
    <name type="scientific">Solanum verrucosum</name>
    <dbReference type="NCBI Taxonomy" id="315347"/>
    <lineage>
        <taxon>Eukaryota</taxon>
        <taxon>Viridiplantae</taxon>
        <taxon>Streptophyta</taxon>
        <taxon>Embryophyta</taxon>
        <taxon>Tracheophyta</taxon>
        <taxon>Spermatophyta</taxon>
        <taxon>Magnoliopsida</taxon>
        <taxon>eudicotyledons</taxon>
        <taxon>Gunneridae</taxon>
        <taxon>Pentapetalae</taxon>
        <taxon>asterids</taxon>
        <taxon>lamiids</taxon>
        <taxon>Solanales</taxon>
        <taxon>Solanaceae</taxon>
        <taxon>Solanoideae</taxon>
        <taxon>Solaneae</taxon>
        <taxon>Solanum</taxon>
    </lineage>
</organism>
<evidence type="ECO:0000313" key="2">
    <source>
        <dbReference type="EMBL" id="WMV18831.1"/>
    </source>
</evidence>
<dbReference type="InterPro" id="IPR043502">
    <property type="entry name" value="DNA/RNA_pol_sf"/>
</dbReference>
<evidence type="ECO:0000313" key="3">
    <source>
        <dbReference type="Proteomes" id="UP001234989"/>
    </source>
</evidence>
<evidence type="ECO:0000259" key="1">
    <source>
        <dbReference type="Pfam" id="PF17919"/>
    </source>
</evidence>
<dbReference type="SUPFAM" id="SSF56672">
    <property type="entry name" value="DNA/RNA polymerases"/>
    <property type="match status" value="1"/>
</dbReference>
<dbReference type="InterPro" id="IPR041577">
    <property type="entry name" value="RT_RNaseH_2"/>
</dbReference>
<dbReference type="Proteomes" id="UP001234989">
    <property type="component" value="Chromosome 3"/>
</dbReference>
<proteinExistence type="predicted"/>
<dbReference type="AlphaFoldDB" id="A0AAF0TGT1"/>
<name>A0AAF0TGT1_SOLVR</name>
<sequence>MKGFLSNATPLTELSHLHVPFELLCTCDLCFCMLKKFLTIAIILNLLVEVVDFAVYRDASSLSFGYVFMQHGHVITYVSRKIKAYECNYSTHDFDLELVIFPLMIWKH</sequence>
<feature type="domain" description="Reverse transcriptase/retrotransposon-derived protein RNase H-like" evidence="1">
    <location>
        <begin position="27"/>
        <end position="106"/>
    </location>
</feature>
<protein>
    <recommendedName>
        <fullName evidence="1">Reverse transcriptase/retrotransposon-derived protein RNase H-like domain-containing protein</fullName>
    </recommendedName>
</protein>
<keyword evidence="3" id="KW-1185">Reference proteome</keyword>
<dbReference type="EMBL" id="CP133614">
    <property type="protein sequence ID" value="WMV18831.1"/>
    <property type="molecule type" value="Genomic_DNA"/>
</dbReference>
<dbReference type="Pfam" id="PF17919">
    <property type="entry name" value="RT_RNaseH_2"/>
    <property type="match status" value="1"/>
</dbReference>
<gene>
    <name evidence="2" type="ORF">MTR67_012216</name>
</gene>
<accession>A0AAF0TGT1</accession>